<evidence type="ECO:0000313" key="7">
    <source>
        <dbReference type="EMBL" id="KKN19717.1"/>
    </source>
</evidence>
<feature type="transmembrane region" description="Helical" evidence="5">
    <location>
        <begin position="95"/>
        <end position="114"/>
    </location>
</feature>
<evidence type="ECO:0000256" key="3">
    <source>
        <dbReference type="ARBA" id="ARBA00022989"/>
    </source>
</evidence>
<organism evidence="7">
    <name type="scientific">marine sediment metagenome</name>
    <dbReference type="NCBI Taxonomy" id="412755"/>
    <lineage>
        <taxon>unclassified sequences</taxon>
        <taxon>metagenomes</taxon>
        <taxon>ecological metagenomes</taxon>
    </lineage>
</organism>
<dbReference type="InterPro" id="IPR050681">
    <property type="entry name" value="CDF/SLC30A"/>
</dbReference>
<evidence type="ECO:0000256" key="1">
    <source>
        <dbReference type="ARBA" id="ARBA00004141"/>
    </source>
</evidence>
<accession>A0A0F9P5L8</accession>
<dbReference type="Gene3D" id="1.20.1510.10">
    <property type="entry name" value="Cation efflux protein transmembrane domain"/>
    <property type="match status" value="1"/>
</dbReference>
<dbReference type="Pfam" id="PF01545">
    <property type="entry name" value="Cation_efflux"/>
    <property type="match status" value="1"/>
</dbReference>
<dbReference type="SUPFAM" id="SSF161111">
    <property type="entry name" value="Cation efflux protein transmembrane domain-like"/>
    <property type="match status" value="1"/>
</dbReference>
<feature type="transmembrane region" description="Helical" evidence="5">
    <location>
        <begin position="126"/>
        <end position="147"/>
    </location>
</feature>
<feature type="transmembrane region" description="Helical" evidence="5">
    <location>
        <begin position="191"/>
        <end position="208"/>
    </location>
</feature>
<keyword evidence="3 5" id="KW-1133">Transmembrane helix</keyword>
<dbReference type="AlphaFoldDB" id="A0A0F9P5L8"/>
<sequence>MENKKEKNAYTDHLFQFRSVEKRKLLLSLSITTVVMVLEIFGGLVTNSIALITDAGHMFTHAFAISISLLAIFIARKPSCHHKTFGLYRAEVLSAFINGLFLIPIVGFIIFEAILRLLNPLEINGVYMLVIAIIGLIVNISSILILHGSQNNNLNVRSVFYHMIADAASSVGIVIVSITIMYSGWTFLDPLVSFGISLVILYWSYGILKDSTRILLEMSPKGMNIELINKDLKANFPEIIDVGDTHLWMIIPKMLVYSTHIKINNEKVKSNHEALVSRINDFLAVKYKVIESTVQIINRDAEFACNI</sequence>
<keyword evidence="4 5" id="KW-0472">Membrane</keyword>
<dbReference type="GO" id="GO:0005886">
    <property type="term" value="C:plasma membrane"/>
    <property type="evidence" value="ECO:0007669"/>
    <property type="project" value="TreeGrafter"/>
</dbReference>
<dbReference type="EMBL" id="LAZR01003308">
    <property type="protein sequence ID" value="KKN19717.1"/>
    <property type="molecule type" value="Genomic_DNA"/>
</dbReference>
<dbReference type="InterPro" id="IPR027469">
    <property type="entry name" value="Cation_efflux_TMD_sf"/>
</dbReference>
<feature type="transmembrane region" description="Helical" evidence="5">
    <location>
        <begin position="159"/>
        <end position="185"/>
    </location>
</feature>
<dbReference type="InterPro" id="IPR002524">
    <property type="entry name" value="Cation_efflux"/>
</dbReference>
<name>A0A0F9P5L8_9ZZZZ</name>
<evidence type="ECO:0000259" key="6">
    <source>
        <dbReference type="Pfam" id="PF01545"/>
    </source>
</evidence>
<feature type="domain" description="Cation efflux protein transmembrane" evidence="6">
    <location>
        <begin position="25"/>
        <end position="216"/>
    </location>
</feature>
<keyword evidence="2 5" id="KW-0812">Transmembrane</keyword>
<dbReference type="GO" id="GO:0005385">
    <property type="term" value="F:zinc ion transmembrane transporter activity"/>
    <property type="evidence" value="ECO:0007669"/>
    <property type="project" value="TreeGrafter"/>
</dbReference>
<comment type="subcellular location">
    <subcellularLocation>
        <location evidence="1">Membrane</location>
        <topology evidence="1">Multi-pass membrane protein</topology>
    </subcellularLocation>
</comment>
<feature type="transmembrane region" description="Helical" evidence="5">
    <location>
        <begin position="58"/>
        <end position="75"/>
    </location>
</feature>
<dbReference type="InterPro" id="IPR058533">
    <property type="entry name" value="Cation_efflux_TM"/>
</dbReference>
<gene>
    <name evidence="7" type="ORF">LCGC14_0942940</name>
</gene>
<dbReference type="PANTHER" id="PTHR11562">
    <property type="entry name" value="CATION EFFLUX PROTEIN/ ZINC TRANSPORTER"/>
    <property type="match status" value="1"/>
</dbReference>
<proteinExistence type="predicted"/>
<protein>
    <recommendedName>
        <fullName evidence="6">Cation efflux protein transmembrane domain-containing protein</fullName>
    </recommendedName>
</protein>
<feature type="transmembrane region" description="Helical" evidence="5">
    <location>
        <begin position="25"/>
        <end position="52"/>
    </location>
</feature>
<comment type="caution">
    <text evidence="7">The sequence shown here is derived from an EMBL/GenBank/DDBJ whole genome shotgun (WGS) entry which is preliminary data.</text>
</comment>
<dbReference type="PANTHER" id="PTHR11562:SF17">
    <property type="entry name" value="RE54080P-RELATED"/>
    <property type="match status" value="1"/>
</dbReference>
<dbReference type="NCBIfam" id="TIGR01297">
    <property type="entry name" value="CDF"/>
    <property type="match status" value="1"/>
</dbReference>
<evidence type="ECO:0000256" key="5">
    <source>
        <dbReference type="SAM" id="Phobius"/>
    </source>
</evidence>
<evidence type="ECO:0000256" key="4">
    <source>
        <dbReference type="ARBA" id="ARBA00023136"/>
    </source>
</evidence>
<evidence type="ECO:0000256" key="2">
    <source>
        <dbReference type="ARBA" id="ARBA00022692"/>
    </source>
</evidence>
<reference evidence="7" key="1">
    <citation type="journal article" date="2015" name="Nature">
        <title>Complex archaea that bridge the gap between prokaryotes and eukaryotes.</title>
        <authorList>
            <person name="Spang A."/>
            <person name="Saw J.H."/>
            <person name="Jorgensen S.L."/>
            <person name="Zaremba-Niedzwiedzka K."/>
            <person name="Martijn J."/>
            <person name="Lind A.E."/>
            <person name="van Eijk R."/>
            <person name="Schleper C."/>
            <person name="Guy L."/>
            <person name="Ettema T.J."/>
        </authorList>
    </citation>
    <scope>NUCLEOTIDE SEQUENCE</scope>
</reference>